<accession>A0ACC0YCI8</accession>
<organism evidence="1 2">
    <name type="scientific">Pistacia integerrima</name>
    <dbReference type="NCBI Taxonomy" id="434235"/>
    <lineage>
        <taxon>Eukaryota</taxon>
        <taxon>Viridiplantae</taxon>
        <taxon>Streptophyta</taxon>
        <taxon>Embryophyta</taxon>
        <taxon>Tracheophyta</taxon>
        <taxon>Spermatophyta</taxon>
        <taxon>Magnoliopsida</taxon>
        <taxon>eudicotyledons</taxon>
        <taxon>Gunneridae</taxon>
        <taxon>Pentapetalae</taxon>
        <taxon>rosids</taxon>
        <taxon>malvids</taxon>
        <taxon>Sapindales</taxon>
        <taxon>Anacardiaceae</taxon>
        <taxon>Pistacia</taxon>
    </lineage>
</organism>
<gene>
    <name evidence="1" type="ORF">Pint_24661</name>
</gene>
<protein>
    <submittedName>
        <fullName evidence="1">Uncharacterized protein</fullName>
    </submittedName>
</protein>
<dbReference type="Proteomes" id="UP001163603">
    <property type="component" value="Chromosome 7"/>
</dbReference>
<sequence>MFGLKSLLDSDMFSMFNRGLNKLRVLHMRGTGQLHFLQLQKLSFVQLEQDGDILKELQRLSQLRKLKITNLRKEDGPRLCSSVEKMRNLMILDVTSTQENEIIDLSSLSFPPSLLKGLYLKAIQALANLVDLQLLEAYEGEALLSRLEGFNDSRCSALKKVPVPYG</sequence>
<reference evidence="2" key="1">
    <citation type="journal article" date="2023" name="G3 (Bethesda)">
        <title>Genome assembly and association tests identify interacting loci associated with vigor, precocity, and sex in interspecific pistachio rootstocks.</title>
        <authorList>
            <person name="Palmer W."/>
            <person name="Jacygrad E."/>
            <person name="Sagayaradj S."/>
            <person name="Cavanaugh K."/>
            <person name="Han R."/>
            <person name="Bertier L."/>
            <person name="Beede B."/>
            <person name="Kafkas S."/>
            <person name="Golino D."/>
            <person name="Preece J."/>
            <person name="Michelmore R."/>
        </authorList>
    </citation>
    <scope>NUCLEOTIDE SEQUENCE [LARGE SCALE GENOMIC DNA]</scope>
</reference>
<evidence type="ECO:0000313" key="1">
    <source>
        <dbReference type="EMBL" id="KAJ0034052.1"/>
    </source>
</evidence>
<keyword evidence="2" id="KW-1185">Reference proteome</keyword>
<dbReference type="EMBL" id="CM047742">
    <property type="protein sequence ID" value="KAJ0034052.1"/>
    <property type="molecule type" value="Genomic_DNA"/>
</dbReference>
<name>A0ACC0YCI8_9ROSI</name>
<evidence type="ECO:0000313" key="2">
    <source>
        <dbReference type="Proteomes" id="UP001163603"/>
    </source>
</evidence>
<comment type="caution">
    <text evidence="1">The sequence shown here is derived from an EMBL/GenBank/DDBJ whole genome shotgun (WGS) entry which is preliminary data.</text>
</comment>
<proteinExistence type="predicted"/>